<dbReference type="Gene3D" id="3.10.180.10">
    <property type="entry name" value="2,3-Dihydroxybiphenyl 1,2-Dioxygenase, domain 1"/>
    <property type="match status" value="1"/>
</dbReference>
<keyword evidence="3" id="KW-1185">Reference proteome</keyword>
<name>A0ABV5V2I8_9MICO</name>
<reference evidence="2 3" key="1">
    <citation type="submission" date="2024-09" db="EMBL/GenBank/DDBJ databases">
        <authorList>
            <person name="Sun Q."/>
            <person name="Mori K."/>
        </authorList>
    </citation>
    <scope>NUCLEOTIDE SEQUENCE [LARGE SCALE GENOMIC DNA]</scope>
    <source>
        <strain evidence="2 3">JCM 12763</strain>
    </source>
</reference>
<evidence type="ECO:0000313" key="3">
    <source>
        <dbReference type="Proteomes" id="UP001589613"/>
    </source>
</evidence>
<evidence type="ECO:0000313" key="2">
    <source>
        <dbReference type="EMBL" id="MFB9731938.1"/>
    </source>
</evidence>
<evidence type="ECO:0000259" key="1">
    <source>
        <dbReference type="Pfam" id="PF13468"/>
    </source>
</evidence>
<sequence length="215" mass="23421">MRIDHVSYAAGPEGLQETAARLGEQLGVEPVDGGVHPRFGTRNVILPLAERRYLEVVDCLDHPASDKAPFGQAVKARSNRGGGWMAWVVAVDDLGPVEERLGRGAVDGNRHTPQGVDLRWRQIGVKNVIDHGNLPFFVRWESPPEDHPSQLAESRARLAGLTIGGEPPIVRAWLGLGDAPEGAFESQVEFGFVEDDACPCLYEVTFETPEGRVVV</sequence>
<comment type="caution">
    <text evidence="2">The sequence shown here is derived from an EMBL/GenBank/DDBJ whole genome shotgun (WGS) entry which is preliminary data.</text>
</comment>
<dbReference type="SUPFAM" id="SSF54593">
    <property type="entry name" value="Glyoxalase/Bleomycin resistance protein/Dihydroxybiphenyl dioxygenase"/>
    <property type="match status" value="1"/>
</dbReference>
<feature type="domain" description="Glyoxalase-like" evidence="1">
    <location>
        <begin position="3"/>
        <end position="167"/>
    </location>
</feature>
<protein>
    <submittedName>
        <fullName evidence="2">VOC family protein</fullName>
    </submittedName>
</protein>
<accession>A0ABV5V2I8</accession>
<dbReference type="PANTHER" id="PTHR40265">
    <property type="entry name" value="BLL2707 PROTEIN"/>
    <property type="match status" value="1"/>
</dbReference>
<dbReference type="Pfam" id="PF13468">
    <property type="entry name" value="Glyoxalase_3"/>
    <property type="match status" value="1"/>
</dbReference>
<organism evidence="2 3">
    <name type="scientific">Ornithinimicrobium kibberense</name>
    <dbReference type="NCBI Taxonomy" id="282060"/>
    <lineage>
        <taxon>Bacteria</taxon>
        <taxon>Bacillati</taxon>
        <taxon>Actinomycetota</taxon>
        <taxon>Actinomycetes</taxon>
        <taxon>Micrococcales</taxon>
        <taxon>Ornithinimicrobiaceae</taxon>
        <taxon>Ornithinimicrobium</taxon>
    </lineage>
</organism>
<dbReference type="EMBL" id="JBHMAX010000015">
    <property type="protein sequence ID" value="MFB9731938.1"/>
    <property type="molecule type" value="Genomic_DNA"/>
</dbReference>
<dbReference type="Proteomes" id="UP001589613">
    <property type="component" value="Unassembled WGS sequence"/>
</dbReference>
<dbReference type="RefSeq" id="WP_141337101.1">
    <property type="nucleotide sequence ID" value="NZ_JBHMAX010000015.1"/>
</dbReference>
<dbReference type="InterPro" id="IPR029068">
    <property type="entry name" value="Glyas_Bleomycin-R_OHBP_Dase"/>
</dbReference>
<dbReference type="InterPro" id="IPR025870">
    <property type="entry name" value="Glyoxalase-like_dom"/>
</dbReference>
<dbReference type="PANTHER" id="PTHR40265:SF1">
    <property type="entry name" value="GLYOXALASE-LIKE DOMAIN-CONTAINING PROTEIN"/>
    <property type="match status" value="1"/>
</dbReference>
<proteinExistence type="predicted"/>
<gene>
    <name evidence="2" type="ORF">ACFFN0_07770</name>
</gene>